<evidence type="ECO:0000313" key="2">
    <source>
        <dbReference type="Proteomes" id="UP000225706"/>
    </source>
</evidence>
<protein>
    <submittedName>
        <fullName evidence="1">Uncharacterized protein</fullName>
    </submittedName>
</protein>
<reference evidence="2" key="1">
    <citation type="journal article" date="2017" name="bioRxiv">
        <title>Comparative analysis of the genomes of Stylophora pistillata and Acropora digitifera provides evidence for extensive differences between species of corals.</title>
        <authorList>
            <person name="Voolstra C.R."/>
            <person name="Li Y."/>
            <person name="Liew Y.J."/>
            <person name="Baumgarten S."/>
            <person name="Zoccola D."/>
            <person name="Flot J.-F."/>
            <person name="Tambutte S."/>
            <person name="Allemand D."/>
            <person name="Aranda M."/>
        </authorList>
    </citation>
    <scope>NUCLEOTIDE SEQUENCE [LARGE SCALE GENOMIC DNA]</scope>
</reference>
<gene>
    <name evidence="1" type="ORF">AWC38_SpisGene22299</name>
</gene>
<organism evidence="1 2">
    <name type="scientific">Stylophora pistillata</name>
    <name type="common">Smooth cauliflower coral</name>
    <dbReference type="NCBI Taxonomy" id="50429"/>
    <lineage>
        <taxon>Eukaryota</taxon>
        <taxon>Metazoa</taxon>
        <taxon>Cnidaria</taxon>
        <taxon>Anthozoa</taxon>
        <taxon>Hexacorallia</taxon>
        <taxon>Scleractinia</taxon>
        <taxon>Astrocoeniina</taxon>
        <taxon>Pocilloporidae</taxon>
        <taxon>Stylophora</taxon>
    </lineage>
</organism>
<accession>A0A2B4R7I0</accession>
<proteinExistence type="predicted"/>
<comment type="caution">
    <text evidence="1">The sequence shown here is derived from an EMBL/GenBank/DDBJ whole genome shotgun (WGS) entry which is preliminary data.</text>
</comment>
<name>A0A2B4R7I0_STYPI</name>
<dbReference type="AlphaFoldDB" id="A0A2B4R7I0"/>
<dbReference type="EMBL" id="LSMT01000935">
    <property type="protein sequence ID" value="PFX13601.1"/>
    <property type="molecule type" value="Genomic_DNA"/>
</dbReference>
<evidence type="ECO:0000313" key="1">
    <source>
        <dbReference type="EMBL" id="PFX13601.1"/>
    </source>
</evidence>
<sequence length="249" mass="28465">MEQVGEYGYFKNEKFTTVSNFILRCEGVVEEDGDVVGFMLRAKPKKQQKLGGRWMDMCNEYERMRDGCKTVPVKVFGLQPKSDPPVWVFSKDMQLQLNGDNIIRLKETDSHYAVNGDCCSTLFTRILPIPYGKRSVGNKGIKERLEGRSRLENLHKDLPRSISVVLKLHNDYQRMTKDVLFNAVQDVVEEMKVDVRSEASFSVLFTTGKVLGTTPRDGLLKSQVLMNFIQVNDSNQIKLPVCCLKFNVR</sequence>
<keyword evidence="2" id="KW-1185">Reference proteome</keyword>
<dbReference type="Proteomes" id="UP000225706">
    <property type="component" value="Unassembled WGS sequence"/>
</dbReference>